<keyword evidence="4 6" id="KW-0804">Transcription</keyword>
<evidence type="ECO:0000256" key="2">
    <source>
        <dbReference type="ARBA" id="ARBA00005389"/>
    </source>
</evidence>
<evidence type="ECO:0000256" key="1">
    <source>
        <dbReference type="ARBA" id="ARBA00004123"/>
    </source>
</evidence>
<keyword evidence="9" id="KW-1185">Reference proteome</keyword>
<evidence type="ECO:0000256" key="4">
    <source>
        <dbReference type="ARBA" id="ARBA00023163"/>
    </source>
</evidence>
<feature type="region of interest" description="Disordered" evidence="7">
    <location>
        <begin position="247"/>
        <end position="279"/>
    </location>
</feature>
<proteinExistence type="inferred from homology"/>
<comment type="similarity">
    <text evidence="2 6">Belongs to the Mediator complex subunit 10 family.</text>
</comment>
<organism evidence="8 9">
    <name type="scientific">Candidozyma haemuli</name>
    <dbReference type="NCBI Taxonomy" id="45357"/>
    <lineage>
        <taxon>Eukaryota</taxon>
        <taxon>Fungi</taxon>
        <taxon>Dikarya</taxon>
        <taxon>Ascomycota</taxon>
        <taxon>Saccharomycotina</taxon>
        <taxon>Pichiomycetes</taxon>
        <taxon>Metschnikowiaceae</taxon>
        <taxon>Candidozyma</taxon>
    </lineage>
</organism>
<dbReference type="Pfam" id="PF09748">
    <property type="entry name" value="Med10"/>
    <property type="match status" value="1"/>
</dbReference>
<gene>
    <name evidence="6" type="primary">MED10</name>
    <name evidence="8" type="ORF">CA3LBN_000484</name>
</gene>
<comment type="subcellular location">
    <subcellularLocation>
        <location evidence="1 6">Nucleus</location>
    </subcellularLocation>
</comment>
<dbReference type="EMBL" id="CP076661">
    <property type="protein sequence ID" value="QWU86266.1"/>
    <property type="molecule type" value="Genomic_DNA"/>
</dbReference>
<evidence type="ECO:0000256" key="6">
    <source>
        <dbReference type="RuleBase" id="RU364146"/>
    </source>
</evidence>
<evidence type="ECO:0000256" key="5">
    <source>
        <dbReference type="ARBA" id="ARBA00023242"/>
    </source>
</evidence>
<comment type="subunit">
    <text evidence="6">Component of the Mediator complex.</text>
</comment>
<dbReference type="Proteomes" id="UP000825434">
    <property type="component" value="Chromosome 1"/>
</dbReference>
<feature type="region of interest" description="Disordered" evidence="7">
    <location>
        <begin position="191"/>
        <end position="215"/>
    </location>
</feature>
<sequence length="302" mass="32167">MTTSELTQSDENEPLQSTAAQLSALIESTIELGVLVHDNQGTHQSHAALAHRTNQIISQLSGLTHSPFTQQFPVPVDVISYIEDGRNPDIYTREFVEVTAKSNARLKGKMLGFEKLCDVLGSKLVEEFPHLEEAVKSVKERSVKADETVFRTTTYDVVARIPVTEYVWTNDAGSLTSTQVTGTATYVPADETESATITSSTKPPALSETVSDFSSYPSDDYSSIYESAVSDPSAVAAAPSESEPLSSAAAVTSAPSSSASPIPSGDYFSTGSSSTTTTLEDGSSAVIEYVVLYTNVCSASDY</sequence>
<evidence type="ECO:0000256" key="3">
    <source>
        <dbReference type="ARBA" id="ARBA00023015"/>
    </source>
</evidence>
<evidence type="ECO:0000313" key="8">
    <source>
        <dbReference type="EMBL" id="QWU86266.1"/>
    </source>
</evidence>
<name>A0ABX8HZP3_9ASCO</name>
<keyword evidence="5 6" id="KW-0539">Nucleus</keyword>
<reference evidence="8 9" key="1">
    <citation type="submission" date="2021-06" db="EMBL/GenBank/DDBJ databases">
        <title>Candida outbreak in Lebanon.</title>
        <authorList>
            <person name="Finianos M."/>
        </authorList>
    </citation>
    <scope>NUCLEOTIDE SEQUENCE [LARGE SCALE GENOMIC DNA]</scope>
    <source>
        <strain evidence="8">CA3LBN</strain>
    </source>
</reference>
<dbReference type="InterPro" id="IPR019145">
    <property type="entry name" value="Mediator_Med10"/>
</dbReference>
<comment type="function">
    <text evidence="6">Component of the Mediator complex, a coactivator involved in the regulated transcription of nearly all RNA polymerase II-dependent genes. Mediator functions as a bridge to convey information from gene-specific regulatory proteins to the basal RNA polymerase II transcription machinery. Mediator is recruited to promoters by direct interactions with regulatory proteins and serves as a scaffold for the assembly of a functional preinitiation complex with RNA polymerase II and the general transcription factors.</text>
</comment>
<evidence type="ECO:0000256" key="7">
    <source>
        <dbReference type="SAM" id="MobiDB-lite"/>
    </source>
</evidence>
<keyword evidence="6" id="KW-0010">Activator</keyword>
<keyword evidence="3 6" id="KW-0805">Transcription regulation</keyword>
<protein>
    <recommendedName>
        <fullName evidence="6">Mediator of RNA polymerase II transcription subunit 10</fullName>
    </recommendedName>
    <alternativeName>
        <fullName evidence="6">Mediator complex subunit 10</fullName>
    </alternativeName>
</protein>
<accession>A0ABX8HZP3</accession>
<evidence type="ECO:0000313" key="9">
    <source>
        <dbReference type="Proteomes" id="UP000825434"/>
    </source>
</evidence>